<sequence length="179" mass="19731">MRKDFFEQPPFLLLREAGQYISLLTEHTSLTLTFSSPEYIIMPAITASYRISPPDGTPSVSIPTENEHVVELNIGTTPATSGDGVKVTNVDDSPYYTALLASLAEAKEKLNEDMTIWKDAIGDREKQKEAIAAGTKGQQGNGKAMMMVKAARENDALPDDDDEDEDEEEDEDDDENETI</sequence>
<gene>
    <name evidence="1" type="ORF">QFC24_003518</name>
</gene>
<evidence type="ECO:0000313" key="2">
    <source>
        <dbReference type="Proteomes" id="UP001234202"/>
    </source>
</evidence>
<dbReference type="Proteomes" id="UP001234202">
    <property type="component" value="Unassembled WGS sequence"/>
</dbReference>
<reference evidence="1" key="1">
    <citation type="submission" date="2023-04" db="EMBL/GenBank/DDBJ databases">
        <title>Draft Genome sequencing of Naganishia species isolated from polar environments using Oxford Nanopore Technology.</title>
        <authorList>
            <person name="Leo P."/>
            <person name="Venkateswaran K."/>
        </authorList>
    </citation>
    <scope>NUCLEOTIDE SEQUENCE</scope>
    <source>
        <strain evidence="1">DBVPG 5303</strain>
    </source>
</reference>
<organism evidence="1 2">
    <name type="scientific">Naganishia onofrii</name>
    <dbReference type="NCBI Taxonomy" id="1851511"/>
    <lineage>
        <taxon>Eukaryota</taxon>
        <taxon>Fungi</taxon>
        <taxon>Dikarya</taxon>
        <taxon>Basidiomycota</taxon>
        <taxon>Agaricomycotina</taxon>
        <taxon>Tremellomycetes</taxon>
        <taxon>Filobasidiales</taxon>
        <taxon>Filobasidiaceae</taxon>
        <taxon>Naganishia</taxon>
    </lineage>
</organism>
<name>A0ACC2XI80_9TREE</name>
<dbReference type="EMBL" id="JASBWV010000011">
    <property type="protein sequence ID" value="KAJ9123744.1"/>
    <property type="molecule type" value="Genomic_DNA"/>
</dbReference>
<accession>A0ACC2XI80</accession>
<evidence type="ECO:0000313" key="1">
    <source>
        <dbReference type="EMBL" id="KAJ9123744.1"/>
    </source>
</evidence>
<comment type="caution">
    <text evidence="1">The sequence shown here is derived from an EMBL/GenBank/DDBJ whole genome shotgun (WGS) entry which is preliminary data.</text>
</comment>
<protein>
    <submittedName>
        <fullName evidence="1">Uncharacterized protein</fullName>
    </submittedName>
</protein>
<keyword evidence="2" id="KW-1185">Reference proteome</keyword>
<proteinExistence type="predicted"/>